<dbReference type="SUPFAM" id="SSF53474">
    <property type="entry name" value="alpha/beta-Hydrolases"/>
    <property type="match status" value="1"/>
</dbReference>
<proteinExistence type="predicted"/>
<name>A0AAW4RTQ0_XANCI</name>
<evidence type="ECO:0008006" key="3">
    <source>
        <dbReference type="Google" id="ProtNLM"/>
    </source>
</evidence>
<dbReference type="EMBL" id="LOKL01000158">
    <property type="protein sequence ID" value="MBZ3926418.1"/>
    <property type="molecule type" value="Genomic_DNA"/>
</dbReference>
<dbReference type="InterPro" id="IPR029058">
    <property type="entry name" value="AB_hydrolase_fold"/>
</dbReference>
<sequence length="169" mass="18036">MEMDFSEIIFDYAQLAANVYGAKVSVRSELNTVQLPEGWGQIDEKISQSGFMARAYRNAATGEVVVAYAGTTLEQGHALDDWITGNVPAGVGGFSQQVFEAIEFYLNVLSLPGVDPAKTSFTGHSLAGTTNDEGATVDDWLSGNIPTGLETISQSLSRPSQSLTRLALV</sequence>
<evidence type="ECO:0000313" key="1">
    <source>
        <dbReference type="EMBL" id="MBZ3926418.1"/>
    </source>
</evidence>
<evidence type="ECO:0000313" key="2">
    <source>
        <dbReference type="Proteomes" id="UP000825388"/>
    </source>
</evidence>
<dbReference type="Proteomes" id="UP000825388">
    <property type="component" value="Unassembled WGS sequence"/>
</dbReference>
<dbReference type="Pfam" id="PF26363">
    <property type="entry name" value="Phospholipase-like"/>
    <property type="match status" value="1"/>
</dbReference>
<reference evidence="1" key="1">
    <citation type="submission" date="2015-12" db="EMBL/GenBank/DDBJ databases">
        <authorList>
            <person name="Bansal K."/>
            <person name="Midha S."/>
            <person name="Patil P.B."/>
        </authorList>
    </citation>
    <scope>NUCLEOTIDE SEQUENCE</scope>
    <source>
        <strain evidence="1">LMG867</strain>
    </source>
</reference>
<organism evidence="1 2">
    <name type="scientific">Xanthomonas citri pv. sesbaniae</name>
    <dbReference type="NCBI Taxonomy" id="473425"/>
    <lineage>
        <taxon>Bacteria</taxon>
        <taxon>Pseudomonadati</taxon>
        <taxon>Pseudomonadota</taxon>
        <taxon>Gammaproteobacteria</taxon>
        <taxon>Lysobacterales</taxon>
        <taxon>Lysobacteraceae</taxon>
        <taxon>Xanthomonas</taxon>
    </lineage>
</organism>
<accession>A0AAW4RTQ0</accession>
<gene>
    <name evidence="1" type="ORF">Xseb_02845</name>
</gene>
<comment type="caution">
    <text evidence="1">The sequence shown here is derived from an EMBL/GenBank/DDBJ whole genome shotgun (WGS) entry which is preliminary data.</text>
</comment>
<dbReference type="AlphaFoldDB" id="A0AAW4RTQ0"/>
<protein>
    <recommendedName>
        <fullName evidence="3">Lipase</fullName>
    </recommendedName>
</protein>